<evidence type="ECO:0000313" key="1">
    <source>
        <dbReference type="EMBL" id="VAW33994.1"/>
    </source>
</evidence>
<dbReference type="InterPro" id="IPR036680">
    <property type="entry name" value="SPOR-like_sf"/>
</dbReference>
<evidence type="ECO:0008006" key="2">
    <source>
        <dbReference type="Google" id="ProtNLM"/>
    </source>
</evidence>
<name>A0A3B0VR87_9ZZZZ</name>
<protein>
    <recommendedName>
        <fullName evidence="2">SPOR domain-containing protein</fullName>
    </recommendedName>
</protein>
<dbReference type="Gene3D" id="3.30.70.1070">
    <property type="entry name" value="Sporulation related repeat"/>
    <property type="match status" value="1"/>
</dbReference>
<dbReference type="GO" id="GO:0042834">
    <property type="term" value="F:peptidoglycan binding"/>
    <property type="evidence" value="ECO:0007669"/>
    <property type="project" value="InterPro"/>
</dbReference>
<accession>A0A3B0VR87</accession>
<sequence length="217" mass="24500">MRKRYFTSYKKLPTKIILFTVCFVATAKDLEPEINMICFAATNQWVCAPEDQQNIASEKAQKLIQQNSSEYVASDVVIKSINIPKFNPTTSSINSGGAKSKPISAYIYPQATPTAIPKATVISNTDNPYAKLWSHQLIGLSTSQSAINFVRTKNLDKNEVLIIKSIRDDMDWWIVLYGLYKDKQAGLNNEVHLPDSIDKPWLRPLKNLKVTGSIERY</sequence>
<dbReference type="EMBL" id="UOEW01000051">
    <property type="protein sequence ID" value="VAW33994.1"/>
    <property type="molecule type" value="Genomic_DNA"/>
</dbReference>
<organism evidence="1">
    <name type="scientific">hydrothermal vent metagenome</name>
    <dbReference type="NCBI Taxonomy" id="652676"/>
    <lineage>
        <taxon>unclassified sequences</taxon>
        <taxon>metagenomes</taxon>
        <taxon>ecological metagenomes</taxon>
    </lineage>
</organism>
<proteinExistence type="predicted"/>
<reference evidence="1" key="1">
    <citation type="submission" date="2018-06" db="EMBL/GenBank/DDBJ databases">
        <authorList>
            <person name="Zhirakovskaya E."/>
        </authorList>
    </citation>
    <scope>NUCLEOTIDE SEQUENCE</scope>
</reference>
<dbReference type="AlphaFoldDB" id="A0A3B0VR87"/>
<gene>
    <name evidence="1" type="ORF">MNBD_GAMMA01-886</name>
</gene>